<comment type="caution">
    <text evidence="4">The sequence shown here is derived from an EMBL/GenBank/DDBJ whole genome shotgun (WGS) entry which is preliminary data.</text>
</comment>
<dbReference type="InterPro" id="IPR037522">
    <property type="entry name" value="HD_GYP_dom"/>
</dbReference>
<organism evidence="4 5">
    <name type="scientific">Paenibacillus provencensis</name>
    <dbReference type="NCBI Taxonomy" id="441151"/>
    <lineage>
        <taxon>Bacteria</taxon>
        <taxon>Bacillati</taxon>
        <taxon>Bacillota</taxon>
        <taxon>Bacilli</taxon>
        <taxon>Bacillales</taxon>
        <taxon>Paenibacillaceae</taxon>
        <taxon>Paenibacillus</taxon>
    </lineage>
</organism>
<dbReference type="EMBL" id="JBHTKX010000003">
    <property type="protein sequence ID" value="MFD1130371.1"/>
    <property type="molecule type" value="Genomic_DNA"/>
</dbReference>
<feature type="transmembrane region" description="Helical" evidence="1">
    <location>
        <begin position="127"/>
        <end position="149"/>
    </location>
</feature>
<dbReference type="PANTHER" id="PTHR43155">
    <property type="entry name" value="CYCLIC DI-GMP PHOSPHODIESTERASE PA4108-RELATED"/>
    <property type="match status" value="1"/>
</dbReference>
<dbReference type="SUPFAM" id="SSF109604">
    <property type="entry name" value="HD-domain/PDEase-like"/>
    <property type="match status" value="1"/>
</dbReference>
<keyword evidence="1" id="KW-0812">Transmembrane</keyword>
<keyword evidence="1" id="KW-0472">Membrane</keyword>
<dbReference type="SMART" id="SM00471">
    <property type="entry name" value="HDc"/>
    <property type="match status" value="1"/>
</dbReference>
<name>A0ABW3QDV2_9BACL</name>
<dbReference type="PANTHER" id="PTHR43155:SF2">
    <property type="entry name" value="CYCLIC DI-GMP PHOSPHODIESTERASE PA4108"/>
    <property type="match status" value="1"/>
</dbReference>
<feature type="transmembrane region" description="Helical" evidence="1">
    <location>
        <begin position="12"/>
        <end position="32"/>
    </location>
</feature>
<dbReference type="PROSITE" id="PS51831">
    <property type="entry name" value="HD"/>
    <property type="match status" value="1"/>
</dbReference>
<evidence type="ECO:0000256" key="1">
    <source>
        <dbReference type="SAM" id="Phobius"/>
    </source>
</evidence>
<dbReference type="Gene3D" id="1.10.3210.10">
    <property type="entry name" value="Hypothetical protein af1432"/>
    <property type="match status" value="1"/>
</dbReference>
<feature type="domain" description="HD" evidence="2">
    <location>
        <begin position="299"/>
        <end position="424"/>
    </location>
</feature>
<feature type="transmembrane region" description="Helical" evidence="1">
    <location>
        <begin position="44"/>
        <end position="65"/>
    </location>
</feature>
<dbReference type="Pfam" id="PF13487">
    <property type="entry name" value="HD_5"/>
    <property type="match status" value="1"/>
</dbReference>
<dbReference type="EC" id="3.1.4.-" evidence="4"/>
<protein>
    <submittedName>
        <fullName evidence="4">HD-GYP domain-containing protein</fullName>
        <ecNumber evidence="4">3.1.4.-</ecNumber>
    </submittedName>
</protein>
<feature type="domain" description="HD-GYP" evidence="3">
    <location>
        <begin position="277"/>
        <end position="470"/>
    </location>
</feature>
<gene>
    <name evidence="4" type="ORF">ACFQ3J_19675</name>
</gene>
<keyword evidence="4" id="KW-0378">Hydrolase</keyword>
<dbReference type="InterPro" id="IPR003607">
    <property type="entry name" value="HD/PDEase_dom"/>
</dbReference>
<accession>A0ABW3QDV2</accession>
<dbReference type="CDD" id="cd00077">
    <property type="entry name" value="HDc"/>
    <property type="match status" value="1"/>
</dbReference>
<feature type="transmembrane region" description="Helical" evidence="1">
    <location>
        <begin position="103"/>
        <end position="121"/>
    </location>
</feature>
<dbReference type="RefSeq" id="WP_251583775.1">
    <property type="nucleotide sequence ID" value="NZ_JBHTKX010000003.1"/>
</dbReference>
<reference evidence="5" key="1">
    <citation type="journal article" date="2019" name="Int. J. Syst. Evol. Microbiol.">
        <title>The Global Catalogue of Microorganisms (GCM) 10K type strain sequencing project: providing services to taxonomists for standard genome sequencing and annotation.</title>
        <authorList>
            <consortium name="The Broad Institute Genomics Platform"/>
            <consortium name="The Broad Institute Genome Sequencing Center for Infectious Disease"/>
            <person name="Wu L."/>
            <person name="Ma J."/>
        </authorList>
    </citation>
    <scope>NUCLEOTIDE SEQUENCE [LARGE SCALE GENOMIC DNA]</scope>
    <source>
        <strain evidence="5">CCUG 53519</strain>
    </source>
</reference>
<dbReference type="Proteomes" id="UP001597169">
    <property type="component" value="Unassembled WGS sequence"/>
</dbReference>
<feature type="transmembrane region" description="Helical" evidence="1">
    <location>
        <begin position="192"/>
        <end position="211"/>
    </location>
</feature>
<evidence type="ECO:0000259" key="3">
    <source>
        <dbReference type="PROSITE" id="PS51832"/>
    </source>
</evidence>
<feature type="transmembrane region" description="Helical" evidence="1">
    <location>
        <begin position="231"/>
        <end position="249"/>
    </location>
</feature>
<evidence type="ECO:0000313" key="4">
    <source>
        <dbReference type="EMBL" id="MFD1130371.1"/>
    </source>
</evidence>
<dbReference type="InterPro" id="IPR006674">
    <property type="entry name" value="HD_domain"/>
</dbReference>
<sequence length="470" mass="52829">MQRYRALRKRLAINYIVGWAATSVLALLSILSSTLHMRAAESCLLAVILTATLLFTLLIGIYLIFKQVRPYRDIQLQAESGTDLQQAYDFLHNLPTYAFCRMLFPHYICLSLPVVLLTTILKRSDLLHLSFIHTLYIVISLFFVSYLHAIIEFITTTRVIGPYISAVRNKAAASGTKLSHIGKLPASLGTKIGMSMIFIAMFPLLLVFLITEFRLFYFSETVMIDCTGIGAWYLLLGIGLSMFAARLLIRDTAQPAEQLNASLTNLSLELKQRDELVKQLQDSYFSTLSAALDARDPYTAGHSMRVAEYSVMIGRKLGLAEDELDILYKTALIHDIGKVGIPDMVLLKEGKLSEEEYLTIQRHPVLGEHILQHVQPAQSIKPFLSGVRSHHERYDGKGYPDQLAGERIPLFGRIIAVADAFDAMTSDRPYRKGMKDEEAISILEQGRGTQWDPIIAGIFVDQYRCRPSCC</sequence>
<evidence type="ECO:0000313" key="5">
    <source>
        <dbReference type="Proteomes" id="UP001597169"/>
    </source>
</evidence>
<dbReference type="PROSITE" id="PS51832">
    <property type="entry name" value="HD_GYP"/>
    <property type="match status" value="1"/>
</dbReference>
<keyword evidence="5" id="KW-1185">Reference proteome</keyword>
<evidence type="ECO:0000259" key="2">
    <source>
        <dbReference type="PROSITE" id="PS51831"/>
    </source>
</evidence>
<proteinExistence type="predicted"/>
<keyword evidence="1" id="KW-1133">Transmembrane helix</keyword>
<dbReference type="GO" id="GO:0016787">
    <property type="term" value="F:hydrolase activity"/>
    <property type="evidence" value="ECO:0007669"/>
    <property type="project" value="UniProtKB-KW"/>
</dbReference>